<gene>
    <name evidence="2" type="ORF">DDW03_000705</name>
    <name evidence="3" type="ORF">DDW03_00175</name>
</gene>
<feature type="transmembrane region" description="Helical" evidence="1">
    <location>
        <begin position="12"/>
        <end position="29"/>
    </location>
</feature>
<keyword evidence="1" id="KW-0472">Membrane</keyword>
<reference evidence="3" key="1">
    <citation type="journal article" date="2015" name="Appl. Environ. Microbiol.">
        <title>Nanoarchaeota, Their Sulfolobales Host, and Nanoarchaeota Virus Distribution across Yellowstone National Park Hot Springs.</title>
        <authorList>
            <person name="Munson-McGee J.H."/>
            <person name="Field E.K."/>
            <person name="Bateson M."/>
            <person name="Rooney C."/>
            <person name="Stepanauskas R."/>
            <person name="Young M.J."/>
        </authorList>
    </citation>
    <scope>NUCLEOTIDE SEQUENCE [LARGE SCALE GENOMIC DNA]</scope>
    <source>
        <strain evidence="3">SCGC AB-777_F03</strain>
    </source>
</reference>
<comment type="caution">
    <text evidence="3">The sequence shown here is derived from an EMBL/GenBank/DDBJ whole genome shotgun (WGS) entry which is preliminary data.</text>
</comment>
<dbReference type="AlphaFoldDB" id="A0A2T9WM86"/>
<reference evidence="2" key="2">
    <citation type="submission" date="2017-05" db="EMBL/GenBank/DDBJ databases">
        <authorList>
            <person name="Munson-Mcgee J.H."/>
        </authorList>
    </citation>
    <scope>NUCLEOTIDE SEQUENCE</scope>
    <source>
        <strain evidence="2">SCGC AB-777_F03</strain>
    </source>
</reference>
<dbReference type="Proteomes" id="UP000245509">
    <property type="component" value="Unassembled WGS sequence"/>
</dbReference>
<reference evidence="2" key="4">
    <citation type="submission" date="2021-11" db="EMBL/GenBank/DDBJ databases">
        <authorList>
            <person name="Munson-Mcgee J."/>
            <person name="Field E."/>
            <person name="Bateson M."/>
            <person name="Rooney C."/>
            <person name="Stepanauskas R."/>
            <person name="Young M."/>
        </authorList>
    </citation>
    <scope>NUCLEOTIDE SEQUENCE</scope>
    <source>
        <strain evidence="2">SCGC AB-777_F03</strain>
    </source>
</reference>
<name>A0A2T9WM86_NANST</name>
<dbReference type="RefSeq" id="WP_228615151.1">
    <property type="nucleotide sequence ID" value="NZ_QEFP02000004.1"/>
</dbReference>
<keyword evidence="1" id="KW-1133">Transmembrane helix</keyword>
<dbReference type="EMBL" id="QEFP01000001">
    <property type="protein sequence ID" value="PVU68932.1"/>
    <property type="molecule type" value="Genomic_DNA"/>
</dbReference>
<dbReference type="EMBL" id="QEFP02000004">
    <property type="protein sequence ID" value="MCC5446922.1"/>
    <property type="molecule type" value="Genomic_DNA"/>
</dbReference>
<evidence type="ECO:0000313" key="3">
    <source>
        <dbReference type="EMBL" id="PVU68932.1"/>
    </source>
</evidence>
<feature type="transmembrane region" description="Helical" evidence="1">
    <location>
        <begin position="41"/>
        <end position="65"/>
    </location>
</feature>
<feature type="transmembrane region" description="Helical" evidence="1">
    <location>
        <begin position="122"/>
        <end position="141"/>
    </location>
</feature>
<protein>
    <submittedName>
        <fullName evidence="3">Uncharacterized protein</fullName>
    </submittedName>
</protein>
<keyword evidence="1" id="KW-0812">Transmembrane</keyword>
<proteinExistence type="predicted"/>
<evidence type="ECO:0000313" key="2">
    <source>
        <dbReference type="EMBL" id="MCC5446922.1"/>
    </source>
</evidence>
<reference evidence="3" key="3">
    <citation type="submission" date="2017-05" db="EMBL/GenBank/DDBJ databases">
        <authorList>
            <person name="Song R."/>
            <person name="Chenine A.L."/>
            <person name="Ruprecht R.M."/>
        </authorList>
    </citation>
    <scope>NUCLEOTIDE SEQUENCE</scope>
    <source>
        <strain evidence="3">SCGC AB-777_F03</strain>
    </source>
</reference>
<sequence length="163" mass="18481">MNNIFKDMIKSKIGIILIITFFIIGYFYIKSIYLGLLLASIYIKILACLYVILFSLNFALISFMIINYRKFYAGNILSFISAIFGFAGFQACLVGCSTGYFAIIVATLAPILGLNIFEFGEILLIVSDILFMVNLIFLLGLNKRKDIKKLKISKNNKEDSYCR</sequence>
<accession>A0A2T9WM86</accession>
<organism evidence="3">
    <name type="scientific">Nanobsidianus stetteri</name>
    <dbReference type="NCBI Taxonomy" id="1294122"/>
    <lineage>
        <taxon>Archaea</taxon>
        <taxon>Nanobdellota</taxon>
        <taxon>Candidatus Nanoarchaeia</taxon>
        <taxon>Nanoarchaeales</taxon>
        <taxon>Nanopusillaceae</taxon>
        <taxon>Candidatus Nanobsidianus</taxon>
    </lineage>
</organism>
<evidence type="ECO:0000256" key="1">
    <source>
        <dbReference type="SAM" id="Phobius"/>
    </source>
</evidence>
<feature type="transmembrane region" description="Helical" evidence="1">
    <location>
        <begin position="77"/>
        <end position="110"/>
    </location>
</feature>